<organism evidence="1">
    <name type="scientific">marine sediment metagenome</name>
    <dbReference type="NCBI Taxonomy" id="412755"/>
    <lineage>
        <taxon>unclassified sequences</taxon>
        <taxon>metagenomes</taxon>
        <taxon>ecological metagenomes</taxon>
    </lineage>
</organism>
<dbReference type="EMBL" id="LAZR01011755">
    <property type="protein sequence ID" value="KKM60032.1"/>
    <property type="molecule type" value="Genomic_DNA"/>
</dbReference>
<feature type="non-terminal residue" evidence="1">
    <location>
        <position position="288"/>
    </location>
</feature>
<dbReference type="AlphaFoldDB" id="A0A0F9LSI0"/>
<name>A0A0F9LSI0_9ZZZZ</name>
<evidence type="ECO:0000313" key="1">
    <source>
        <dbReference type="EMBL" id="KKM60032.1"/>
    </source>
</evidence>
<protein>
    <submittedName>
        <fullName evidence="1">Uncharacterized protein</fullName>
    </submittedName>
</protein>
<accession>A0A0F9LSI0</accession>
<proteinExistence type="predicted"/>
<reference evidence="1" key="1">
    <citation type="journal article" date="2015" name="Nature">
        <title>Complex archaea that bridge the gap between prokaryotes and eukaryotes.</title>
        <authorList>
            <person name="Spang A."/>
            <person name="Saw J.H."/>
            <person name="Jorgensen S.L."/>
            <person name="Zaremba-Niedzwiedzka K."/>
            <person name="Martijn J."/>
            <person name="Lind A.E."/>
            <person name="van Eijk R."/>
            <person name="Schleper C."/>
            <person name="Guy L."/>
            <person name="Ettema T.J."/>
        </authorList>
    </citation>
    <scope>NUCLEOTIDE SEQUENCE</scope>
</reference>
<comment type="caution">
    <text evidence="1">The sequence shown here is derived from an EMBL/GenBank/DDBJ whole genome shotgun (WGS) entry which is preliminary data.</text>
</comment>
<gene>
    <name evidence="1" type="ORF">LCGC14_1546030</name>
</gene>
<sequence>MPSTIDEDTVHFVGQASAFTPGANLVTNGTFDADTDWVKTVGTPSGWAIAAGVATCDGNQSVDTDLTQVIASGFTAGRLYRMQFEITVFTAGTVTARFDAVEIGDKAGVGVYTGYGVATGAGVSIDIRGDSNFIGTIDNVSVVPWVGDFDAGGGTTIAGFTGTLTDYMTATGGVLHNDSSLVLSNDGGNLAIAAATTWDTTPQVGTLVNCDFSAALTNIDDGIFEIITASSTSITIDGDSTGFSGKDVEVWIGGAYPDIATALNASTLAEDPDGTYRKRYICVNVDQE</sequence>